<proteinExistence type="predicted"/>
<organism evidence="2">
    <name type="scientific">Arundo donax</name>
    <name type="common">Giant reed</name>
    <name type="synonym">Donax arundinaceus</name>
    <dbReference type="NCBI Taxonomy" id="35708"/>
    <lineage>
        <taxon>Eukaryota</taxon>
        <taxon>Viridiplantae</taxon>
        <taxon>Streptophyta</taxon>
        <taxon>Embryophyta</taxon>
        <taxon>Tracheophyta</taxon>
        <taxon>Spermatophyta</taxon>
        <taxon>Magnoliopsida</taxon>
        <taxon>Liliopsida</taxon>
        <taxon>Poales</taxon>
        <taxon>Poaceae</taxon>
        <taxon>PACMAD clade</taxon>
        <taxon>Arundinoideae</taxon>
        <taxon>Arundineae</taxon>
        <taxon>Arundo</taxon>
    </lineage>
</organism>
<name>A0A0A9GPD4_ARUDO</name>
<evidence type="ECO:0000313" key="2">
    <source>
        <dbReference type="EMBL" id="JAE26995.1"/>
    </source>
</evidence>
<feature type="region of interest" description="Disordered" evidence="1">
    <location>
        <begin position="1"/>
        <end position="27"/>
    </location>
</feature>
<accession>A0A0A9GPD4</accession>
<dbReference type="EMBL" id="GBRH01170901">
    <property type="protein sequence ID" value="JAE26995.1"/>
    <property type="molecule type" value="Transcribed_RNA"/>
</dbReference>
<evidence type="ECO:0000256" key="1">
    <source>
        <dbReference type="SAM" id="MobiDB-lite"/>
    </source>
</evidence>
<reference evidence="2" key="2">
    <citation type="journal article" date="2015" name="Data Brief">
        <title>Shoot transcriptome of the giant reed, Arundo donax.</title>
        <authorList>
            <person name="Barrero R.A."/>
            <person name="Guerrero F.D."/>
            <person name="Moolhuijzen P."/>
            <person name="Goolsby J.A."/>
            <person name="Tidwell J."/>
            <person name="Bellgard S.E."/>
            <person name="Bellgard M.I."/>
        </authorList>
    </citation>
    <scope>NUCLEOTIDE SEQUENCE</scope>
    <source>
        <tissue evidence="2">Shoot tissue taken approximately 20 cm above the soil surface</tissue>
    </source>
</reference>
<reference evidence="2" key="1">
    <citation type="submission" date="2014-09" db="EMBL/GenBank/DDBJ databases">
        <authorList>
            <person name="Magalhaes I.L.F."/>
            <person name="Oliveira U."/>
            <person name="Santos F.R."/>
            <person name="Vidigal T.H.D.A."/>
            <person name="Brescovit A.D."/>
            <person name="Santos A.J."/>
        </authorList>
    </citation>
    <scope>NUCLEOTIDE SEQUENCE</scope>
    <source>
        <tissue evidence="2">Shoot tissue taken approximately 20 cm above the soil surface</tissue>
    </source>
</reference>
<protein>
    <submittedName>
        <fullName evidence="2">Uncharacterized protein</fullName>
    </submittedName>
</protein>
<sequence>MEVASKRASRSNKCGGAHHGAVDAPGG</sequence>
<dbReference type="AlphaFoldDB" id="A0A0A9GPD4"/>